<dbReference type="InterPro" id="IPR011009">
    <property type="entry name" value="Kinase-like_dom_sf"/>
</dbReference>
<dbReference type="Pfam" id="PF04488">
    <property type="entry name" value="Gly_transf_sug"/>
    <property type="match status" value="1"/>
</dbReference>
<sequence>MAMGFLKKASRLALLVSAASTLFLFLSLYHILSPSIASPERLKAAADTVDHCHTPRNNTKPRIPNKIHQIWKDKDLSTYPLTASTGAWESTFENKNYTIRLWTEQDIVNLVKASYPWFLSTYESYKYNIQRADVARLMVVHHEGGLYADLDAHPSPDTSAESINCLQSLGYQVIIAPTSEDRGISNHFFMAERDAEFLLWALHEAKKRATSLSGRFMLPYVAVFWSTGPMMITSVMNEYAWLYNQASETKSMAVLKDSFLHSFLHHAAGRSWHGSDGRALNYIADHFNDVLAPVLLFLVAVATAVILARRWGQVRPHIYNIVPYQTPEVMASPPSQSHGSHQPIELKNDTLPSWLRFRIWASQFLYRGRNRGGNRRNIVRLPFGKVAKLWTTMNELAAMEYVRQHTSIPIPKLYEVYRHKNGTISLVMEGLPGNGSDYARMGPREVEAFGRELSGYILQLRSLEPPEAGFVGSVTGGPLVDHRVGHIPFGPFHSVANFHFYLRLGSRLQDWTKGEVVKRVHAESHNYKVKFTHADLNPRNIQYYKGKIVGIIDWEFAGWYPEYWEYTKMLWADAPNYEPFFRAVEGEPSIEKYREEIEAERDIWRLISHWRYDDYYGEQEKRDAVYAALGEDVARKASMQQALQTT</sequence>
<dbReference type="EMBL" id="CP023325">
    <property type="protein sequence ID" value="ATY64613.1"/>
    <property type="molecule type" value="Genomic_DNA"/>
</dbReference>
<organism evidence="5 6">
    <name type="scientific">Cordyceps militaris</name>
    <name type="common">Caterpillar fungus</name>
    <name type="synonym">Clavaria militaris</name>
    <dbReference type="NCBI Taxonomy" id="73501"/>
    <lineage>
        <taxon>Eukaryota</taxon>
        <taxon>Fungi</taxon>
        <taxon>Dikarya</taxon>
        <taxon>Ascomycota</taxon>
        <taxon>Pezizomycotina</taxon>
        <taxon>Sordariomycetes</taxon>
        <taxon>Hypocreomycetidae</taxon>
        <taxon>Hypocreales</taxon>
        <taxon>Cordycipitaceae</taxon>
        <taxon>Cordyceps</taxon>
    </lineage>
</organism>
<keyword evidence="2 5" id="KW-0808">Transferase</keyword>
<feature type="domain" description="Aminoglycoside phosphotransferase" evidence="4">
    <location>
        <begin position="373"/>
        <end position="574"/>
    </location>
</feature>
<reference evidence="5 6" key="1">
    <citation type="journal article" date="2017" name="BMC Genomics">
        <title>Chromosome level assembly and secondary metabolite potential of the parasitic fungus Cordyceps militaris.</title>
        <authorList>
            <person name="Kramer G.J."/>
            <person name="Nodwell J.R."/>
        </authorList>
    </citation>
    <scope>NUCLEOTIDE SEQUENCE [LARGE SCALE GENOMIC DNA]</scope>
    <source>
        <strain evidence="5 6">ATCC 34164</strain>
    </source>
</reference>
<gene>
    <name evidence="5" type="ORF">A9K55_004595</name>
</gene>
<dbReference type="SUPFAM" id="SSF53448">
    <property type="entry name" value="Nucleotide-diphospho-sugar transferases"/>
    <property type="match status" value="1"/>
</dbReference>
<protein>
    <submittedName>
        <fullName evidence="5">Glycosyltransferase</fullName>
    </submittedName>
</protein>
<keyword evidence="3" id="KW-1133">Transmembrane helix</keyword>
<evidence type="ECO:0000256" key="3">
    <source>
        <dbReference type="SAM" id="Phobius"/>
    </source>
</evidence>
<dbReference type="GO" id="GO:0016020">
    <property type="term" value="C:membrane"/>
    <property type="evidence" value="ECO:0007669"/>
    <property type="project" value="GOC"/>
</dbReference>
<dbReference type="OrthoDB" id="409543at2759"/>
<name>A0A2H4SNC9_CORMI</name>
<evidence type="ECO:0000313" key="5">
    <source>
        <dbReference type="EMBL" id="ATY64613.1"/>
    </source>
</evidence>
<dbReference type="VEuPathDB" id="FungiDB:CCM_01739"/>
<feature type="transmembrane region" description="Helical" evidence="3">
    <location>
        <begin position="290"/>
        <end position="308"/>
    </location>
</feature>
<dbReference type="PANTHER" id="PTHR32385">
    <property type="entry name" value="MANNOSYL PHOSPHORYLINOSITOL CERAMIDE SYNTHASE"/>
    <property type="match status" value="1"/>
</dbReference>
<feature type="transmembrane region" description="Helical" evidence="3">
    <location>
        <begin position="12"/>
        <end position="32"/>
    </location>
</feature>
<evidence type="ECO:0000259" key="4">
    <source>
        <dbReference type="Pfam" id="PF01636"/>
    </source>
</evidence>
<evidence type="ECO:0000256" key="1">
    <source>
        <dbReference type="ARBA" id="ARBA00009003"/>
    </source>
</evidence>
<evidence type="ECO:0000256" key="2">
    <source>
        <dbReference type="ARBA" id="ARBA00022679"/>
    </source>
</evidence>
<dbReference type="GO" id="GO:0000030">
    <property type="term" value="F:mannosyltransferase activity"/>
    <property type="evidence" value="ECO:0007669"/>
    <property type="project" value="TreeGrafter"/>
</dbReference>
<dbReference type="AlphaFoldDB" id="A0A2H4SNC9"/>
<accession>A0A2H4SNC9</accession>
<proteinExistence type="inferred from homology"/>
<dbReference type="InterPro" id="IPR002575">
    <property type="entry name" value="Aminoglycoside_PTrfase"/>
</dbReference>
<dbReference type="Pfam" id="PF01636">
    <property type="entry name" value="APH"/>
    <property type="match status" value="1"/>
</dbReference>
<dbReference type="VEuPathDB" id="FungiDB:CCM_01740"/>
<keyword evidence="3" id="KW-0472">Membrane</keyword>
<dbReference type="Gene3D" id="3.90.1200.10">
    <property type="match status" value="1"/>
</dbReference>
<keyword evidence="3" id="KW-0812">Transmembrane</keyword>
<dbReference type="InterPro" id="IPR051706">
    <property type="entry name" value="Glycosyltransferase_domain"/>
</dbReference>
<evidence type="ECO:0000313" key="6">
    <source>
        <dbReference type="Proteomes" id="UP000323067"/>
    </source>
</evidence>
<comment type="similarity">
    <text evidence="1">Belongs to the glycosyltransferase 32 family.</text>
</comment>
<dbReference type="SUPFAM" id="SSF56112">
    <property type="entry name" value="Protein kinase-like (PK-like)"/>
    <property type="match status" value="1"/>
</dbReference>
<dbReference type="Gene3D" id="3.90.550.20">
    <property type="match status" value="1"/>
</dbReference>
<dbReference type="InterPro" id="IPR007577">
    <property type="entry name" value="GlycoTrfase_DXD_sugar-bd_CS"/>
</dbReference>
<dbReference type="GO" id="GO:0051999">
    <property type="term" value="P:mannosyl-inositol phosphorylceramide biosynthetic process"/>
    <property type="evidence" value="ECO:0007669"/>
    <property type="project" value="TreeGrafter"/>
</dbReference>
<dbReference type="Proteomes" id="UP000323067">
    <property type="component" value="Chromosome v"/>
</dbReference>
<feature type="transmembrane region" description="Helical" evidence="3">
    <location>
        <begin position="216"/>
        <end position="236"/>
    </location>
</feature>
<dbReference type="VEuPathDB" id="FungiDB:A9K55_004595"/>
<dbReference type="InterPro" id="IPR029044">
    <property type="entry name" value="Nucleotide-diphossugar_trans"/>
</dbReference>
<dbReference type="PANTHER" id="PTHR32385:SF15">
    <property type="entry name" value="INOSITOL PHOSPHOCERAMIDE MANNOSYLTRANSFERASE 1"/>
    <property type="match status" value="1"/>
</dbReference>